<dbReference type="Proteomes" id="UP001596031">
    <property type="component" value="Unassembled WGS sequence"/>
</dbReference>
<evidence type="ECO:0000256" key="1">
    <source>
        <dbReference type="ARBA" id="ARBA00004651"/>
    </source>
</evidence>
<keyword evidence="4 6" id="KW-1133">Transmembrane helix</keyword>
<evidence type="ECO:0000256" key="4">
    <source>
        <dbReference type="ARBA" id="ARBA00022989"/>
    </source>
</evidence>
<accession>A0ABW0PL72</accession>
<keyword evidence="9" id="KW-1185">Reference proteome</keyword>
<dbReference type="RefSeq" id="WP_379725421.1">
    <property type="nucleotide sequence ID" value="NZ_JBHSMS010000067.1"/>
</dbReference>
<name>A0ABW0PL72_9BURK</name>
<feature type="domain" description="RDD" evidence="7">
    <location>
        <begin position="31"/>
        <end position="178"/>
    </location>
</feature>
<protein>
    <submittedName>
        <fullName evidence="8">RDD family protein</fullName>
    </submittedName>
</protein>
<dbReference type="Pfam" id="PF06271">
    <property type="entry name" value="RDD"/>
    <property type="match status" value="1"/>
</dbReference>
<evidence type="ECO:0000256" key="2">
    <source>
        <dbReference type="ARBA" id="ARBA00022475"/>
    </source>
</evidence>
<feature type="transmembrane region" description="Helical" evidence="6">
    <location>
        <begin position="73"/>
        <end position="99"/>
    </location>
</feature>
<keyword evidence="5 6" id="KW-0472">Membrane</keyword>
<gene>
    <name evidence="8" type="ORF">ACFPOU_19960</name>
</gene>
<feature type="transmembrane region" description="Helical" evidence="6">
    <location>
        <begin position="120"/>
        <end position="140"/>
    </location>
</feature>
<dbReference type="InterPro" id="IPR010432">
    <property type="entry name" value="RDD"/>
</dbReference>
<proteinExistence type="predicted"/>
<organism evidence="8 9">
    <name type="scientific">Massilia jejuensis</name>
    <dbReference type="NCBI Taxonomy" id="648894"/>
    <lineage>
        <taxon>Bacteria</taxon>
        <taxon>Pseudomonadati</taxon>
        <taxon>Pseudomonadota</taxon>
        <taxon>Betaproteobacteria</taxon>
        <taxon>Burkholderiales</taxon>
        <taxon>Oxalobacteraceae</taxon>
        <taxon>Telluria group</taxon>
        <taxon>Massilia</taxon>
    </lineage>
</organism>
<dbReference type="PANTHER" id="PTHR36115">
    <property type="entry name" value="PROLINE-RICH ANTIGEN HOMOLOG-RELATED"/>
    <property type="match status" value="1"/>
</dbReference>
<dbReference type="PANTHER" id="PTHR36115:SF10">
    <property type="entry name" value="RDD DOMAIN-CONTAINING PROTEIN"/>
    <property type="match status" value="1"/>
</dbReference>
<evidence type="ECO:0000256" key="5">
    <source>
        <dbReference type="ARBA" id="ARBA00023136"/>
    </source>
</evidence>
<dbReference type="EMBL" id="JBHSMS010000067">
    <property type="protein sequence ID" value="MFC5513376.1"/>
    <property type="molecule type" value="Genomic_DNA"/>
</dbReference>
<dbReference type="InterPro" id="IPR051791">
    <property type="entry name" value="Pra-immunoreactive"/>
</dbReference>
<feature type="transmembrane region" description="Helical" evidence="6">
    <location>
        <begin position="37"/>
        <end position="61"/>
    </location>
</feature>
<comment type="subcellular location">
    <subcellularLocation>
        <location evidence="1">Cell membrane</location>
        <topology evidence="1">Multi-pass membrane protein</topology>
    </subcellularLocation>
</comment>
<feature type="transmembrane region" description="Helical" evidence="6">
    <location>
        <begin position="146"/>
        <end position="165"/>
    </location>
</feature>
<keyword evidence="2" id="KW-1003">Cell membrane</keyword>
<evidence type="ECO:0000256" key="6">
    <source>
        <dbReference type="SAM" id="Phobius"/>
    </source>
</evidence>
<reference evidence="9" key="1">
    <citation type="journal article" date="2019" name="Int. J. Syst. Evol. Microbiol.">
        <title>The Global Catalogue of Microorganisms (GCM) 10K type strain sequencing project: providing services to taxonomists for standard genome sequencing and annotation.</title>
        <authorList>
            <consortium name="The Broad Institute Genomics Platform"/>
            <consortium name="The Broad Institute Genome Sequencing Center for Infectious Disease"/>
            <person name="Wu L."/>
            <person name="Ma J."/>
        </authorList>
    </citation>
    <scope>NUCLEOTIDE SEQUENCE [LARGE SCALE GENOMIC DNA]</scope>
    <source>
        <strain evidence="9">CCUG 38813</strain>
    </source>
</reference>
<sequence>RPPPNPPPPLPHRMQTVNQAASPAPLAIGTPTVKRRLLAMVYEAFLLIAVEALAVFIYIFVTGNRQDPAYRAGLMIFLFLVTGAYFVHAWSGSGFTLAMKTWRIKVVQVGRARVPLKNATIRYLLAWGWFAPALALGALLDFHRAAQWAAVLLAGLAAWGATALLDRDRQFLHDRIAGTRLIALPKAGKKK</sequence>
<feature type="non-terminal residue" evidence="8">
    <location>
        <position position="1"/>
    </location>
</feature>
<comment type="caution">
    <text evidence="8">The sequence shown here is derived from an EMBL/GenBank/DDBJ whole genome shotgun (WGS) entry which is preliminary data.</text>
</comment>
<evidence type="ECO:0000259" key="7">
    <source>
        <dbReference type="Pfam" id="PF06271"/>
    </source>
</evidence>
<keyword evidence="3 6" id="KW-0812">Transmembrane</keyword>
<evidence type="ECO:0000313" key="9">
    <source>
        <dbReference type="Proteomes" id="UP001596031"/>
    </source>
</evidence>
<evidence type="ECO:0000256" key="3">
    <source>
        <dbReference type="ARBA" id="ARBA00022692"/>
    </source>
</evidence>
<evidence type="ECO:0000313" key="8">
    <source>
        <dbReference type="EMBL" id="MFC5513376.1"/>
    </source>
</evidence>